<keyword evidence="9" id="KW-1185">Reference proteome</keyword>
<dbReference type="InterPro" id="IPR041178">
    <property type="entry name" value="RPA43_OB"/>
</dbReference>
<feature type="region of interest" description="Disordered" evidence="6">
    <location>
        <begin position="55"/>
        <end position="96"/>
    </location>
</feature>
<dbReference type="Proteomes" id="UP001140560">
    <property type="component" value="Unassembled WGS sequence"/>
</dbReference>
<evidence type="ECO:0000256" key="1">
    <source>
        <dbReference type="ARBA" id="ARBA00004123"/>
    </source>
</evidence>
<comment type="function">
    <text evidence="5">DNA-dependent RNA polymerase which catalyzes the transcription of DNA into RNA using the four ribonucleoside triphosphates as substrates.</text>
</comment>
<feature type="compositionally biased region" description="Low complexity" evidence="6">
    <location>
        <begin position="58"/>
        <end position="73"/>
    </location>
</feature>
<accession>A0A9W9CKT3</accession>
<comment type="caution">
    <text evidence="8">The sequence shown here is derived from an EMBL/GenBank/DDBJ whole genome shotgun (WGS) entry which is preliminary data.</text>
</comment>
<organism evidence="8 9">
    <name type="scientific">Neocucurbitaria cava</name>
    <dbReference type="NCBI Taxonomy" id="798079"/>
    <lineage>
        <taxon>Eukaryota</taxon>
        <taxon>Fungi</taxon>
        <taxon>Dikarya</taxon>
        <taxon>Ascomycota</taxon>
        <taxon>Pezizomycotina</taxon>
        <taxon>Dothideomycetes</taxon>
        <taxon>Pleosporomycetidae</taxon>
        <taxon>Pleosporales</taxon>
        <taxon>Pleosporineae</taxon>
        <taxon>Cucurbitariaceae</taxon>
        <taxon>Neocucurbitaria</taxon>
    </lineage>
</organism>
<dbReference type="Pfam" id="PF17875">
    <property type="entry name" value="RPA43_OB"/>
    <property type="match status" value="1"/>
</dbReference>
<evidence type="ECO:0000256" key="5">
    <source>
        <dbReference type="RuleBase" id="RU369086"/>
    </source>
</evidence>
<evidence type="ECO:0000256" key="3">
    <source>
        <dbReference type="ARBA" id="ARBA00023163"/>
    </source>
</evidence>
<dbReference type="Gene3D" id="3.30.1490.120">
    <property type="entry name" value="RNA polymerase Rpb7-like, N-terminal domain"/>
    <property type="match status" value="1"/>
</dbReference>
<keyword evidence="2 5" id="KW-0240">DNA-directed RNA polymerase</keyword>
<dbReference type="GO" id="GO:0006352">
    <property type="term" value="P:DNA-templated transcription initiation"/>
    <property type="evidence" value="ECO:0007669"/>
    <property type="project" value="UniProtKB-UniRule"/>
</dbReference>
<evidence type="ECO:0000256" key="4">
    <source>
        <dbReference type="ARBA" id="ARBA00023242"/>
    </source>
</evidence>
<dbReference type="OrthoDB" id="10250504at2759"/>
<dbReference type="Gene3D" id="2.40.50.1060">
    <property type="match status" value="1"/>
</dbReference>
<evidence type="ECO:0000313" key="8">
    <source>
        <dbReference type="EMBL" id="KAJ4367604.1"/>
    </source>
</evidence>
<dbReference type="PANTHER" id="PTHR12709:SF5">
    <property type="entry name" value="DNA-DIRECTED RNA POLYMERASE I SUBUNIT RPA43"/>
    <property type="match status" value="1"/>
</dbReference>
<feature type="compositionally biased region" description="Basic residues" evidence="6">
    <location>
        <begin position="239"/>
        <end position="253"/>
    </location>
</feature>
<keyword evidence="3 5" id="KW-0804">Transcription</keyword>
<gene>
    <name evidence="8" type="ORF">N0V83_007189</name>
</gene>
<dbReference type="GO" id="GO:0006362">
    <property type="term" value="P:transcription elongation by RNA polymerase I"/>
    <property type="evidence" value="ECO:0007669"/>
    <property type="project" value="TreeGrafter"/>
</dbReference>
<evidence type="ECO:0000313" key="9">
    <source>
        <dbReference type="Proteomes" id="UP001140560"/>
    </source>
</evidence>
<proteinExistence type="predicted"/>
<protein>
    <recommendedName>
        <fullName evidence="5">DNA-directed RNA polymerase subunit</fullName>
    </recommendedName>
</protein>
<dbReference type="GO" id="GO:0005736">
    <property type="term" value="C:RNA polymerase I complex"/>
    <property type="evidence" value="ECO:0007669"/>
    <property type="project" value="TreeGrafter"/>
</dbReference>
<name>A0A9W9CKT3_9PLEO</name>
<dbReference type="InterPro" id="IPR045113">
    <property type="entry name" value="Rpb7-like"/>
</dbReference>
<reference evidence="8" key="1">
    <citation type="submission" date="2022-10" db="EMBL/GenBank/DDBJ databases">
        <title>Tapping the CABI collections for fungal endophytes: first genome assemblies for Collariella, Neodidymelliopsis, Ascochyta clinopodiicola, Didymella pomorum, Didymosphaeria variabile, Neocosmospora piperis and Neocucurbitaria cava.</title>
        <authorList>
            <person name="Hill R."/>
        </authorList>
    </citation>
    <scope>NUCLEOTIDE SEQUENCE</scope>
    <source>
        <strain evidence="8">IMI 356814</strain>
    </source>
</reference>
<evidence type="ECO:0000256" key="6">
    <source>
        <dbReference type="SAM" id="MobiDB-lite"/>
    </source>
</evidence>
<evidence type="ECO:0000259" key="7">
    <source>
        <dbReference type="Pfam" id="PF17875"/>
    </source>
</evidence>
<sequence length="262" mass="29293">MAPRISQYVSLSPSSLSTPLPALCASVLSPLLLSYFPPAKGIVLAYENVQLSATAPASQSHVSKSKSKSQSQPKQRRSQEDQDEDEEENAKEARPEPLLLRHVDEYSAPFLWATASFLVWRPRRNAYITGRITHQSKTHITLAHLNTFPVSILKEHLPSSWVWHSTEESGKMRKGWDGRIADEGGWWVDENDGEKVEGEIKVRIRDFDGRMDGRGKGKGFLRIEGSLLSEAEEKERVKKGAKGKQKASSKGKQKNGEAMEID</sequence>
<feature type="domain" description="RPA43 OB" evidence="7">
    <location>
        <begin position="122"/>
        <end position="228"/>
    </location>
</feature>
<dbReference type="InterPro" id="IPR036898">
    <property type="entry name" value="RNA_pol_Rpb7-like_N_sf"/>
</dbReference>
<dbReference type="EMBL" id="JAPEUY010000012">
    <property type="protein sequence ID" value="KAJ4367604.1"/>
    <property type="molecule type" value="Genomic_DNA"/>
</dbReference>
<feature type="region of interest" description="Disordered" evidence="6">
    <location>
        <begin position="232"/>
        <end position="262"/>
    </location>
</feature>
<evidence type="ECO:0000256" key="2">
    <source>
        <dbReference type="ARBA" id="ARBA00022478"/>
    </source>
</evidence>
<dbReference type="PANTHER" id="PTHR12709">
    <property type="entry name" value="DNA-DIRECTED RNA POLYMERASE II, III"/>
    <property type="match status" value="1"/>
</dbReference>
<dbReference type="AlphaFoldDB" id="A0A9W9CKT3"/>
<comment type="subcellular location">
    <subcellularLocation>
        <location evidence="1 5">Nucleus</location>
    </subcellularLocation>
</comment>
<keyword evidence="4 5" id="KW-0539">Nucleus</keyword>